<dbReference type="CDD" id="cd07389">
    <property type="entry name" value="MPP_PhoD"/>
    <property type="match status" value="1"/>
</dbReference>
<evidence type="ECO:0000259" key="2">
    <source>
        <dbReference type="Pfam" id="PF19050"/>
    </source>
</evidence>
<name>A0A423X6C0_9PEZI</name>
<feature type="region of interest" description="Disordered" evidence="1">
    <location>
        <begin position="882"/>
        <end position="904"/>
    </location>
</feature>
<dbReference type="OrthoDB" id="9999821at2759"/>
<feature type="domain" description="PhoD-like phosphatase" evidence="2">
    <location>
        <begin position="454"/>
        <end position="526"/>
    </location>
</feature>
<protein>
    <recommendedName>
        <fullName evidence="2">PhoD-like phosphatase domain-containing protein</fullName>
    </recommendedName>
</protein>
<feature type="compositionally biased region" description="Low complexity" evidence="1">
    <location>
        <begin position="697"/>
        <end position="712"/>
    </location>
</feature>
<reference evidence="3 4" key="1">
    <citation type="submission" date="2015-09" db="EMBL/GenBank/DDBJ databases">
        <title>Host preference determinants of Valsa canker pathogens revealed by comparative genomics.</title>
        <authorList>
            <person name="Yin Z."/>
            <person name="Huang L."/>
        </authorList>
    </citation>
    <scope>NUCLEOTIDE SEQUENCE [LARGE SCALE GENOMIC DNA]</scope>
    <source>
        <strain evidence="3 4">03-1</strain>
    </source>
</reference>
<feature type="region of interest" description="Disordered" evidence="1">
    <location>
        <begin position="1063"/>
        <end position="1084"/>
    </location>
</feature>
<dbReference type="PANTHER" id="PTHR46689:SF3">
    <property type="entry name" value="PHOD-LIKE PHOSPHATASE DOMAIN-CONTAINING PROTEIN"/>
    <property type="match status" value="1"/>
</dbReference>
<feature type="compositionally biased region" description="Basic and acidic residues" evidence="1">
    <location>
        <begin position="50"/>
        <end position="60"/>
    </location>
</feature>
<dbReference type="InterPro" id="IPR038607">
    <property type="entry name" value="PhoD-like_sf"/>
</dbReference>
<feature type="region of interest" description="Disordered" evidence="1">
    <location>
        <begin position="945"/>
        <end position="1006"/>
    </location>
</feature>
<dbReference type="InterPro" id="IPR043904">
    <property type="entry name" value="PhoD_2-like"/>
</dbReference>
<sequence>MSHHHAHDVDVDLDDDDLDPQNPYVSSTRWRHEESTAYRKHAAQSLQPRAEAKNPKSETHDLASFLNSSRVAPDEAKNNGTNGTTHHPIMIDGHEARTAGEPPIAHGADVTHAAAEDGKTIVCGPLINYKRMEHNYWIGSVLVVTRGGGKTQPLQPTLILRRVGEAQPSHGHANGTQAAAADDYYGRNGFTGGTEVQGICLYSDPRNTFWRFDLAVEMEANEIKWEYVVPGMRFASQKKPQTTYSFYVPAYNESMRIMFHSCNGFSVGTDEDAWSGPALWNDVMRRHAEVPFHVMIGGGDQIYNDGIRVDGPLRTWTSIAHHKKRRDYKFPEQLRAECDDYYLKNYIRWYSTEPFSSANSQIPQVNIWDDHDIIDGCCAHKYYMLFQHHLPPPPSTYTSDAPGTITQSGDGQPVGVDEYQLIDTYVAKPIPESNYIMGPKPGPYVAEHSHNIFAKLGARIALIGLDARTERTRHQVNYPETYDLIFDRLARELGEAQAAGTPFKHLILLLGIPIAYPRLTWLENIFTSPIMGPIKFANRRFGLGGGLFNHFDGSVDLLDDLDDHYTARTHKKERNEMVERFQGICKQFSVRITILGGDVHLAALGRFYSNPKLNIPCENDHRYMANVVSSAIVNKPPPQAIANLLARRNKIHHLDSETDETLLKLFNKDPGDSTKTAKHNQVTMPSRNFAMLTENSPNNNRPRQRPATAATNGTGGGPDGGSHRSSATARSGRASSTKSRDGHLPIHPGEVGCGSNHRAAMAAEHGRDNDGSLDICIRVEIDQHDPEGRTEGTLRSNGTLLPRPARYFLCPPRNSLGFGNTPSSTNFHLGSWIRMRSPLAAPPPFAREAIELLRVGLGLLPVPFDVSTKLLGSSIDRPIDPEWARPGGGAAFEGGGGGELGARERGECALGGGGGGGADVGELDPDAAAARMAACTAMFGETAPEAAEGGGGGGSGDLVGGGGSRGADEDGGGGGGAGGKEGAAEDGGGGGGGAGELGADGPAMFEGFRELGGGGGFFPMGGGGPLTDLRLAVEGWLARPGIVGRPGIAGAAPGGGLGAELVGGFGAEDRDDSGSDKLGDSNIPPVSTPAPVFLSFGIPAANSPPSWGAAMAGAAGESRLAWSLLLLALFPGAGGAKPPGGLDKPGTGGAPPTGDGPGPPDTFPTTGADRSFVTAFFKGLPLAMSDRRAPYGFLSVLYQ</sequence>
<proteinExistence type="predicted"/>
<feature type="compositionally biased region" description="Gly residues" evidence="1">
    <location>
        <begin position="886"/>
        <end position="900"/>
    </location>
</feature>
<accession>A0A423X6C0</accession>
<dbReference type="InterPro" id="IPR029052">
    <property type="entry name" value="Metallo-depent_PP-like"/>
</dbReference>
<evidence type="ECO:0000256" key="1">
    <source>
        <dbReference type="SAM" id="MobiDB-lite"/>
    </source>
</evidence>
<dbReference type="EMBL" id="LKEA01000002">
    <property type="protein sequence ID" value="ROW11518.1"/>
    <property type="molecule type" value="Genomic_DNA"/>
</dbReference>
<evidence type="ECO:0000313" key="3">
    <source>
        <dbReference type="EMBL" id="ROW11518.1"/>
    </source>
</evidence>
<feature type="domain" description="PhoD-like phosphatase" evidence="2">
    <location>
        <begin position="222"/>
        <end position="387"/>
    </location>
</feature>
<dbReference type="GO" id="GO:0016020">
    <property type="term" value="C:membrane"/>
    <property type="evidence" value="ECO:0007669"/>
    <property type="project" value="TreeGrafter"/>
</dbReference>
<feature type="region of interest" description="Disordered" evidence="1">
    <location>
        <begin position="1"/>
        <end position="60"/>
    </location>
</feature>
<dbReference type="Pfam" id="PF19050">
    <property type="entry name" value="PhoD_2"/>
    <property type="match status" value="3"/>
</dbReference>
<feature type="region of interest" description="Disordered" evidence="1">
    <location>
        <begin position="666"/>
        <end position="755"/>
    </location>
</feature>
<keyword evidence="4" id="KW-1185">Reference proteome</keyword>
<dbReference type="Proteomes" id="UP000283895">
    <property type="component" value="Unassembled WGS sequence"/>
</dbReference>
<dbReference type="InterPro" id="IPR018946">
    <property type="entry name" value="PhoD-like_MPP"/>
</dbReference>
<gene>
    <name evidence="3" type="ORF">VMCG_00985</name>
</gene>
<dbReference type="SUPFAM" id="SSF56300">
    <property type="entry name" value="Metallo-dependent phosphatases"/>
    <property type="match status" value="1"/>
</dbReference>
<organism evidence="3 4">
    <name type="scientific">Cytospora schulzeri</name>
    <dbReference type="NCBI Taxonomy" id="448051"/>
    <lineage>
        <taxon>Eukaryota</taxon>
        <taxon>Fungi</taxon>
        <taxon>Dikarya</taxon>
        <taxon>Ascomycota</taxon>
        <taxon>Pezizomycotina</taxon>
        <taxon>Sordariomycetes</taxon>
        <taxon>Sordariomycetidae</taxon>
        <taxon>Diaporthales</taxon>
        <taxon>Cytosporaceae</taxon>
        <taxon>Cytospora</taxon>
    </lineage>
</organism>
<feature type="compositionally biased region" description="Gly residues" evidence="1">
    <location>
        <begin position="972"/>
        <end position="998"/>
    </location>
</feature>
<comment type="caution">
    <text evidence="3">The sequence shown here is derived from an EMBL/GenBank/DDBJ whole genome shotgun (WGS) entry which is preliminary data.</text>
</comment>
<dbReference type="Gene3D" id="3.60.21.70">
    <property type="entry name" value="PhoD-like phosphatase"/>
    <property type="match status" value="1"/>
</dbReference>
<dbReference type="PANTHER" id="PTHR46689">
    <property type="entry name" value="MEMBRANE PROTEIN, PUTATIVE-RELATED"/>
    <property type="match status" value="1"/>
</dbReference>
<feature type="compositionally biased region" description="Low complexity" evidence="1">
    <location>
        <begin position="723"/>
        <end position="737"/>
    </location>
</feature>
<dbReference type="AlphaFoldDB" id="A0A423X6C0"/>
<feature type="domain" description="PhoD-like phosphatase" evidence="2">
    <location>
        <begin position="535"/>
        <end position="699"/>
    </location>
</feature>
<feature type="compositionally biased region" description="Gly residues" evidence="1">
    <location>
        <begin position="948"/>
        <end position="965"/>
    </location>
</feature>
<evidence type="ECO:0000313" key="4">
    <source>
        <dbReference type="Proteomes" id="UP000283895"/>
    </source>
</evidence>
<feature type="region of interest" description="Disordered" evidence="1">
    <location>
        <begin position="1137"/>
        <end position="1167"/>
    </location>
</feature>